<evidence type="ECO:0000259" key="1">
    <source>
        <dbReference type="Pfam" id="PF00535"/>
    </source>
</evidence>
<dbReference type="InterPro" id="IPR050834">
    <property type="entry name" value="Glycosyltransf_2"/>
</dbReference>
<dbReference type="RefSeq" id="WP_239676368.1">
    <property type="nucleotide sequence ID" value="NZ_CP070499.1"/>
</dbReference>
<proteinExistence type="predicted"/>
<evidence type="ECO:0000313" key="2">
    <source>
        <dbReference type="EMBL" id="QSB14248.1"/>
    </source>
</evidence>
<dbReference type="KEGG" id="nhy:JQS43_22480"/>
<dbReference type="AlphaFoldDB" id="A0A895YK94"/>
<protein>
    <submittedName>
        <fullName evidence="2">Glycosyltransferase</fullName>
    </submittedName>
</protein>
<dbReference type="Gene3D" id="3.90.550.10">
    <property type="entry name" value="Spore Coat Polysaccharide Biosynthesis Protein SpsA, Chain A"/>
    <property type="match status" value="1"/>
</dbReference>
<feature type="domain" description="Glycosyltransferase 2-like" evidence="1">
    <location>
        <begin position="239"/>
        <end position="369"/>
    </location>
</feature>
<dbReference type="PANTHER" id="PTHR43685:SF2">
    <property type="entry name" value="GLYCOSYLTRANSFERASE 2-LIKE DOMAIN-CONTAINING PROTEIN"/>
    <property type="match status" value="1"/>
</dbReference>
<keyword evidence="3" id="KW-1185">Reference proteome</keyword>
<dbReference type="SUPFAM" id="SSF53756">
    <property type="entry name" value="UDP-Glycosyltransferase/glycogen phosphorylase"/>
    <property type="match status" value="1"/>
</dbReference>
<dbReference type="Pfam" id="PF13692">
    <property type="entry name" value="Glyco_trans_1_4"/>
    <property type="match status" value="1"/>
</dbReference>
<dbReference type="InterPro" id="IPR029044">
    <property type="entry name" value="Nucleotide-diphossugar_trans"/>
</dbReference>
<reference evidence="2" key="1">
    <citation type="submission" date="2021-02" db="EMBL/GenBank/DDBJ databases">
        <title>Natrosporangium hydrolyticum gen. nov., sp. nov, a haloalkaliphilic actinobacterium from a soda solonchak soil.</title>
        <authorList>
            <person name="Sorokin D.Y."/>
            <person name="Khijniak T.V."/>
            <person name="Zakharycheva A.P."/>
            <person name="Boueva O.V."/>
            <person name="Ariskina E.V."/>
            <person name="Hahnke R.L."/>
            <person name="Bunk B."/>
            <person name="Sproer C."/>
            <person name="Schumann P."/>
            <person name="Evtushenko L.I."/>
            <person name="Kublanov I.V."/>
        </authorList>
    </citation>
    <scope>NUCLEOTIDE SEQUENCE</scope>
    <source>
        <strain evidence="2">DSM 106523</strain>
    </source>
</reference>
<dbReference type="InterPro" id="IPR001173">
    <property type="entry name" value="Glyco_trans_2-like"/>
</dbReference>
<organism evidence="2 3">
    <name type="scientific">Natronosporangium hydrolyticum</name>
    <dbReference type="NCBI Taxonomy" id="2811111"/>
    <lineage>
        <taxon>Bacteria</taxon>
        <taxon>Bacillati</taxon>
        <taxon>Actinomycetota</taxon>
        <taxon>Actinomycetes</taxon>
        <taxon>Micromonosporales</taxon>
        <taxon>Micromonosporaceae</taxon>
        <taxon>Natronosporangium</taxon>
    </lineage>
</organism>
<gene>
    <name evidence="2" type="ORF">JQS43_22480</name>
</gene>
<dbReference type="Gene3D" id="3.40.50.2000">
    <property type="entry name" value="Glycogen Phosphorylase B"/>
    <property type="match status" value="2"/>
</dbReference>
<sequence length="851" mass="94522">MASGVAGRVSAPVKRGVRRSVRWAARVRNTRAWPVVRPGVVLARRLVNLDRLLGRPAGADDPPRVAAAMEVLRRRLLNLGLTDRALADLRALAADDSLPNRRRLAAWELALWHADQYDPAHAAEALGYLQVAARGDRDRDRRRRRAVIEAECHALAGDPAAARRVLEATLAAGETPDLLLAAANLEPEHSGRVARINAALACFGLAPVRTAEAEGEPFDRLVAEAVEPDPASEDGPLVSIIMPVHNSASTVGTALASIRAQTWTRWELLVVDDASTDHTVELAAEYAARDVRVRLIRTEVNGGTYVARNLGLAEAVGEFVTCHDADDWSHPEKLARQVRHLLASPEVVANTSQQVRATEDLRCHRRGKPGFYIFPNLSSLMFRRAEVVDALGAWDTVRFGADAELHRRLKREFGERAVVELATGPLCLQRQSSGSLTGSEAFGYHGYFMGARREYFEAYTHHHLRAAQTLRYEFPSSKRPFPVPAPMLPHRSPPKQRRHFDVVIASDFRLVGGSTMSSLEEVKAQQRLGLRTGLVPMYFYDADPRRSVTPKVREVLDGDQTQMLVHGERISCDLLIVRYPPVLQDRHRFLPEIEAGDVRVIVNQPPMSDYGPAGVRRYRIPDCQQNLERYFGQAGTWHPIGPLVRAALHQHHAAELPGIKLSDEDWVNIIDVAAWRRPARPERGERIRIGRHSRDHPMKWPHDPVQLRQIYPDTTGYEVHVLGGADAPAAVLGGLPENWRVHRFGHLSPAEFLAGIDVFVYFPNPDWVESFGRVILEAMAAGVPVVLPEQFRPLFGGAGLYAAPAEVTTLVDQLMADDDYYAARVTAGLRFAETGFGYSRHAERIGGLVRR</sequence>
<dbReference type="Proteomes" id="UP000662857">
    <property type="component" value="Chromosome"/>
</dbReference>
<evidence type="ECO:0000313" key="3">
    <source>
        <dbReference type="Proteomes" id="UP000662857"/>
    </source>
</evidence>
<dbReference type="EMBL" id="CP070499">
    <property type="protein sequence ID" value="QSB14248.1"/>
    <property type="molecule type" value="Genomic_DNA"/>
</dbReference>
<dbReference type="PANTHER" id="PTHR43685">
    <property type="entry name" value="GLYCOSYLTRANSFERASE"/>
    <property type="match status" value="1"/>
</dbReference>
<accession>A0A895YK94</accession>
<name>A0A895YK94_9ACTN</name>
<dbReference type="CDD" id="cd00761">
    <property type="entry name" value="Glyco_tranf_GTA_type"/>
    <property type="match status" value="1"/>
</dbReference>
<dbReference type="SUPFAM" id="SSF53448">
    <property type="entry name" value="Nucleotide-diphospho-sugar transferases"/>
    <property type="match status" value="1"/>
</dbReference>
<dbReference type="Pfam" id="PF00535">
    <property type="entry name" value="Glycos_transf_2"/>
    <property type="match status" value="1"/>
</dbReference>